<evidence type="ECO:0000313" key="3">
    <source>
        <dbReference type="Proteomes" id="UP000789901"/>
    </source>
</evidence>
<gene>
    <name evidence="2" type="ORF">GMARGA_LOCUS32179</name>
</gene>
<organism evidence="2 3">
    <name type="scientific">Gigaspora margarita</name>
    <dbReference type="NCBI Taxonomy" id="4874"/>
    <lineage>
        <taxon>Eukaryota</taxon>
        <taxon>Fungi</taxon>
        <taxon>Fungi incertae sedis</taxon>
        <taxon>Mucoromycota</taxon>
        <taxon>Glomeromycotina</taxon>
        <taxon>Glomeromycetes</taxon>
        <taxon>Diversisporales</taxon>
        <taxon>Gigasporaceae</taxon>
        <taxon>Gigaspora</taxon>
    </lineage>
</organism>
<proteinExistence type="predicted"/>
<dbReference type="Proteomes" id="UP000789901">
    <property type="component" value="Unassembled WGS sequence"/>
</dbReference>
<feature type="coiled-coil region" evidence="1">
    <location>
        <begin position="9"/>
        <end position="36"/>
    </location>
</feature>
<reference evidence="2 3" key="1">
    <citation type="submission" date="2021-06" db="EMBL/GenBank/DDBJ databases">
        <authorList>
            <person name="Kallberg Y."/>
            <person name="Tangrot J."/>
            <person name="Rosling A."/>
        </authorList>
    </citation>
    <scope>NUCLEOTIDE SEQUENCE [LARGE SCALE GENOMIC DNA]</scope>
    <source>
        <strain evidence="2 3">120-4 pot B 10/14</strain>
    </source>
</reference>
<evidence type="ECO:0000313" key="2">
    <source>
        <dbReference type="EMBL" id="CAG8834669.1"/>
    </source>
</evidence>
<sequence length="141" mass="16650">MTENNTNEKKKLAEIRKHAIKEVERLKKEGKEIKSNAVEVVCSEEDIFHTKSRKRNRASKELVGKLTIYKKIIHLDRRFLYKLVDLHSFEDGYHDEYNLERLIHTIAHEVAHCLLGDYSLDLFQFHGEFHDGLIALLEKHL</sequence>
<accession>A0ABN7WMJ7</accession>
<name>A0ABN7WMJ7_GIGMA</name>
<dbReference type="EMBL" id="CAJVQB010049869">
    <property type="protein sequence ID" value="CAG8834669.1"/>
    <property type="molecule type" value="Genomic_DNA"/>
</dbReference>
<comment type="caution">
    <text evidence="2">The sequence shown here is derived from an EMBL/GenBank/DDBJ whole genome shotgun (WGS) entry which is preliminary data.</text>
</comment>
<protein>
    <submittedName>
        <fullName evidence="2">29597_t:CDS:1</fullName>
    </submittedName>
</protein>
<keyword evidence="1" id="KW-0175">Coiled coil</keyword>
<keyword evidence="3" id="KW-1185">Reference proteome</keyword>
<evidence type="ECO:0000256" key="1">
    <source>
        <dbReference type="SAM" id="Coils"/>
    </source>
</evidence>